<name>A0AAE3JBR7_9FIRM</name>
<protein>
    <submittedName>
        <fullName evidence="5">Transketolase family protein</fullName>
    </submittedName>
</protein>
<dbReference type="InterPro" id="IPR005475">
    <property type="entry name" value="Transketolase-like_Pyr-bd"/>
</dbReference>
<dbReference type="Pfam" id="PF02780">
    <property type="entry name" value="Transketolase_C"/>
    <property type="match status" value="1"/>
</dbReference>
<dbReference type="SMART" id="SM00861">
    <property type="entry name" value="Transket_pyr"/>
    <property type="match status" value="1"/>
</dbReference>
<dbReference type="Proteomes" id="UP001198200">
    <property type="component" value="Unassembled WGS sequence"/>
</dbReference>
<dbReference type="PANTHER" id="PTHR43825:SF1">
    <property type="entry name" value="TRANSKETOLASE-LIKE PYRIMIDINE-BINDING DOMAIN-CONTAINING PROTEIN"/>
    <property type="match status" value="1"/>
</dbReference>
<evidence type="ECO:0000259" key="4">
    <source>
        <dbReference type="SMART" id="SM00861"/>
    </source>
</evidence>
<comment type="similarity">
    <text evidence="2">Belongs to the transketolase family.</text>
</comment>
<feature type="domain" description="Transketolase-like pyrimidine-binding" evidence="4">
    <location>
        <begin position="4"/>
        <end position="170"/>
    </location>
</feature>
<dbReference type="SUPFAM" id="SSF52518">
    <property type="entry name" value="Thiamin diphosphate-binding fold (THDP-binding)"/>
    <property type="match status" value="1"/>
</dbReference>
<evidence type="ECO:0000256" key="1">
    <source>
        <dbReference type="ARBA" id="ARBA00001964"/>
    </source>
</evidence>
<dbReference type="SUPFAM" id="SSF52922">
    <property type="entry name" value="TK C-terminal domain-like"/>
    <property type="match status" value="1"/>
</dbReference>
<dbReference type="InterPro" id="IPR009014">
    <property type="entry name" value="Transketo_C/PFOR_II"/>
</dbReference>
<dbReference type="PANTHER" id="PTHR43825">
    <property type="entry name" value="PYRUVATE DEHYDROGENASE E1 COMPONENT"/>
    <property type="match status" value="1"/>
</dbReference>
<organism evidence="5 6">
    <name type="scientific">Anthropogastromicrobium aceti</name>
    <dbReference type="NCBI Taxonomy" id="2981768"/>
    <lineage>
        <taxon>Bacteria</taxon>
        <taxon>Bacillati</taxon>
        <taxon>Bacillota</taxon>
        <taxon>Clostridia</taxon>
        <taxon>Lachnospirales</taxon>
        <taxon>Lachnospiraceae</taxon>
        <taxon>Anthropogastromicrobium</taxon>
    </lineage>
</organism>
<dbReference type="Gene3D" id="3.40.50.920">
    <property type="match status" value="1"/>
</dbReference>
<gene>
    <name evidence="5" type="ORF">LKD48_00540</name>
</gene>
<dbReference type="InterPro" id="IPR033248">
    <property type="entry name" value="Transketolase_C"/>
</dbReference>
<sequence length="313" mass="33640">MNKIPNRQAICEVLMDRAKEDKNIVVLCSDSRGSASMTPFADAFPEQFVETGIAEQNLVSISAGLAKCGKKTFACSPACFLSTRSYEQAKIDVAYSNTNVTLIGISGGVSYGALGMSHHSAQDIASMAAIPNMRVYLPSDRHQTKKLIESLLLDEKPAYIRVGRNPVEDIYTQENCPFEMDKATVLQEGSDVAIIACGEMVRPSLDAAALLKEQGILASVLDMYCVKPLDETAVRNVAERAKVVITVEEHSPFGGLGAMVAQTVARVCPKKVINMALPDAPVITGTSKEVFDYYGLNAKGIADKAVKALKGTK</sequence>
<comment type="caution">
    <text evidence="5">The sequence shown here is derived from an EMBL/GenBank/DDBJ whole genome shotgun (WGS) entry which is preliminary data.</text>
</comment>
<dbReference type="CDD" id="cd07033">
    <property type="entry name" value="TPP_PYR_DXS_TK_like"/>
    <property type="match status" value="1"/>
</dbReference>
<keyword evidence="6" id="KW-1185">Reference proteome</keyword>
<dbReference type="AlphaFoldDB" id="A0AAE3JBR7"/>
<dbReference type="FunFam" id="3.40.50.970:FF:000129">
    <property type="entry name" value="Transketolase"/>
    <property type="match status" value="1"/>
</dbReference>
<dbReference type="RefSeq" id="WP_308730828.1">
    <property type="nucleotide sequence ID" value="NZ_JAJEQN010000001.1"/>
</dbReference>
<keyword evidence="3" id="KW-0786">Thiamine pyrophosphate</keyword>
<dbReference type="InterPro" id="IPR029061">
    <property type="entry name" value="THDP-binding"/>
</dbReference>
<accession>A0AAE3JBR7</accession>
<evidence type="ECO:0000256" key="2">
    <source>
        <dbReference type="ARBA" id="ARBA00007131"/>
    </source>
</evidence>
<evidence type="ECO:0000313" key="5">
    <source>
        <dbReference type="EMBL" id="MCC2220137.1"/>
    </source>
</evidence>
<dbReference type="EMBL" id="JAJEQN010000001">
    <property type="protein sequence ID" value="MCC2220137.1"/>
    <property type="molecule type" value="Genomic_DNA"/>
</dbReference>
<dbReference type="Pfam" id="PF02779">
    <property type="entry name" value="Transket_pyr"/>
    <property type="match status" value="1"/>
</dbReference>
<dbReference type="InterPro" id="IPR051157">
    <property type="entry name" value="PDH/Transketolase"/>
</dbReference>
<evidence type="ECO:0000313" key="6">
    <source>
        <dbReference type="Proteomes" id="UP001198200"/>
    </source>
</evidence>
<evidence type="ECO:0000256" key="3">
    <source>
        <dbReference type="ARBA" id="ARBA00023052"/>
    </source>
</evidence>
<proteinExistence type="inferred from homology"/>
<dbReference type="Gene3D" id="3.40.50.970">
    <property type="match status" value="1"/>
</dbReference>
<comment type="cofactor">
    <cofactor evidence="1">
        <name>thiamine diphosphate</name>
        <dbReference type="ChEBI" id="CHEBI:58937"/>
    </cofactor>
</comment>
<reference evidence="5 6" key="1">
    <citation type="submission" date="2021-10" db="EMBL/GenBank/DDBJ databases">
        <title>Anaerobic single-cell dispensing facilitates the cultivation of human gut bacteria.</title>
        <authorList>
            <person name="Afrizal A."/>
        </authorList>
    </citation>
    <scope>NUCLEOTIDE SEQUENCE [LARGE SCALE GENOMIC DNA]</scope>
    <source>
        <strain evidence="5 6">CLA-AA-H224</strain>
    </source>
</reference>